<dbReference type="EMBL" id="JASPKY010000035">
    <property type="protein sequence ID" value="KAK9746949.1"/>
    <property type="molecule type" value="Genomic_DNA"/>
</dbReference>
<dbReference type="GO" id="GO:0090385">
    <property type="term" value="P:phagosome-lysosome fusion"/>
    <property type="evidence" value="ECO:0007669"/>
    <property type="project" value="TreeGrafter"/>
</dbReference>
<dbReference type="CDD" id="cd15725">
    <property type="entry name" value="FYVE_PIKfyve_Fab1"/>
    <property type="match status" value="1"/>
</dbReference>
<evidence type="ECO:0000256" key="13">
    <source>
        <dbReference type="ARBA" id="ARBA00052820"/>
    </source>
</evidence>
<keyword evidence="8 14" id="KW-0863">Zinc-finger</keyword>
<proteinExistence type="predicted"/>
<evidence type="ECO:0000256" key="9">
    <source>
        <dbReference type="ARBA" id="ARBA00022777"/>
    </source>
</evidence>
<dbReference type="Proteomes" id="UP001458880">
    <property type="component" value="Unassembled WGS sequence"/>
</dbReference>
<feature type="compositionally biased region" description="Basic and acidic residues" evidence="16">
    <location>
        <begin position="1342"/>
        <end position="1356"/>
    </location>
</feature>
<feature type="domain" description="FYVE-type" evidence="17">
    <location>
        <begin position="125"/>
        <end position="180"/>
    </location>
</feature>
<dbReference type="InterPro" id="IPR043548">
    <property type="entry name" value="PIKfyve"/>
</dbReference>
<dbReference type="FunFam" id="3.50.7.10:FF:000007">
    <property type="entry name" value="1-phosphatidylinositol 3-phosphate 5-kinase isoform X1"/>
    <property type="match status" value="1"/>
</dbReference>
<comment type="subcellular location">
    <subcellularLocation>
        <location evidence="1">Endosome membrane</location>
    </subcellularLocation>
</comment>
<dbReference type="GO" id="GO:0032438">
    <property type="term" value="P:melanosome organization"/>
    <property type="evidence" value="ECO:0007669"/>
    <property type="project" value="TreeGrafter"/>
</dbReference>
<keyword evidence="21" id="KW-1185">Reference proteome</keyword>
<dbReference type="CDD" id="cd17300">
    <property type="entry name" value="PIPKc_PIKfyve"/>
    <property type="match status" value="1"/>
</dbReference>
<evidence type="ECO:0000256" key="4">
    <source>
        <dbReference type="ARBA" id="ARBA00022679"/>
    </source>
</evidence>
<dbReference type="SUPFAM" id="SSF52029">
    <property type="entry name" value="GroEL apical domain-like"/>
    <property type="match status" value="1"/>
</dbReference>
<dbReference type="SMART" id="SM00330">
    <property type="entry name" value="PIPKc"/>
    <property type="match status" value="1"/>
</dbReference>
<dbReference type="Gene3D" id="3.30.800.10">
    <property type="entry name" value="Phosphatidylinositol Phosphate Kinase II Beta"/>
    <property type="match status" value="1"/>
</dbReference>
<dbReference type="PROSITE" id="PS50186">
    <property type="entry name" value="DEP"/>
    <property type="match status" value="1"/>
</dbReference>
<dbReference type="Gene3D" id="1.10.10.10">
    <property type="entry name" value="Winged helix-like DNA-binding domain superfamily/Winged helix DNA-binding domain"/>
    <property type="match status" value="1"/>
</dbReference>
<gene>
    <name evidence="20" type="ORF">QE152_g5658</name>
</gene>
<dbReference type="SMART" id="SM00064">
    <property type="entry name" value="FYVE"/>
    <property type="match status" value="1"/>
</dbReference>
<dbReference type="InterPro" id="IPR013083">
    <property type="entry name" value="Znf_RING/FYVE/PHD"/>
</dbReference>
<evidence type="ECO:0000256" key="15">
    <source>
        <dbReference type="PROSITE-ProRule" id="PRU00781"/>
    </source>
</evidence>
<feature type="compositionally biased region" description="Polar residues" evidence="16">
    <location>
        <begin position="1361"/>
        <end position="1371"/>
    </location>
</feature>
<evidence type="ECO:0000259" key="18">
    <source>
        <dbReference type="PROSITE" id="PS50186"/>
    </source>
</evidence>
<evidence type="ECO:0000256" key="10">
    <source>
        <dbReference type="ARBA" id="ARBA00022833"/>
    </source>
</evidence>
<comment type="caution">
    <text evidence="20">The sequence shown here is derived from an EMBL/GenBank/DDBJ whole genome shotgun (WGS) entry which is preliminary data.</text>
</comment>
<sequence length="1946" mass="220590">MNKNLQSPTKLTEFAPLQPEEKQQGVTQFISKIFKLNRSTNNTEHHVNVPENSSEKLLQESLPAWAIETTSESENSQNENSYSVDMGEGRSLPNVLKRISSLLALKSSNLQAYSDSELKQYWMPDSVSKECYECCERFTTFRRRHHCRVCGQIFCAQCCNGQIPGKLFGCTGYLRGCTYCCNVVLSYLKSVGIGSELSACLKALQDSLENKYGIQSEYSPSIVQASLSPVSSTNDIIESGGTLKRKVSVGYQEEKFAPGSSSSVNYITIEERCRALQNSVSLRNLYEEICKPTTGIILRSHKYRLRTYSECFLGSELVDWLIRQQKANTRVQAAAICQALLEGGYIECVSDPCSFVDGYALYKPGSVSTLEPLQNLSENSSQDEPTWVQFVSQESSLNETENEPLAAPFVLSSGRLTSSSSYTLDLNIGASTVYLSKPLPSNHSISSQDDGDTSDNQKISAMETSVVRTTEQREDVPESGWHNPTQLREENGERNAYHLLEEAFKQHESSLVKQLLNQHGLQLSWSDTLLPLIHEIVDYVHPDLHHNAEFIDIRQYVKFKKLPGGVRSDCKLIRGTVCTKNIAHKAMPSKIENPKILLLLGSIVYQRIEGRLMSLEPVLMQEHESLRNIATRITNLKPDIVLVERNVARLAQDILREQGVTLVLNVKQRVLDSLSRCTQATLVASVDSHIGKPTLGTCKYFYLKSFRNDLGDNKTLMFFENVPQSHLCGTILLRGASYNELVKVKKVASLLLFACYNWRLEKSFLMDEFAQPPNAKDEFFDESREGSPTLAKPPSSIENEADALLRNRKISKGSQISNLNIFDENENDTEVFVNTEDTKPKIEVVISGTEEKKIVSEVIKDYTDPLHSYNKEDEIMQKTSSEKLSVADLPFSNHFRKHLDDTILCISPFLVFSLPYLETENGRKCKLRSFFPEQIYYSEQFLNTKRKSNRTLEENSNQTISSRSKLKPPHPFTTARITGNVDSNEIQTVLAHFRACGGRLEKKSTLDVVSKDSNENLKKRLRGDLEFDHIDVLDPNNHQKLAVLFCSYSHKSHNAPAFCVYPWIVHMGFYGSNDIPLGCFLERYCFRTSYDCQSDTCGTPMLNHTRRFVHNSGCVSISLDFLDTKLVEDKIIMWSWCSKCQTCSPSVPMSRDTWSFSFAKFLELKFHGSLYTRRGNIVCSHNLHHDNIQYFSYNNLVASFEFSHIQLWEISLPPPVIKINYTKVKDYNEMVEEIKTMALKGHEIFSLISEKLLALPNDFDGLSNLKQILSKEQVTFKQKVEEVQLKLTSPSLETAPDNFPETSLETPIAVWRVLDALIRVKRLIVEAVEQWNMRLSESFKKRDIDKKKDKTSHADLESPITPDSRSLNNHLGDSDTKHQNTEITTNAFTKKIKSLDQSDAPLLDNRSDGLNIDITISPNDSCYVDKAHAAALMNSFSENSDDIKLDVNRIARRGSYNNSLTPSTHCKDYTPPSPKCHHRSQSDGTVLSQYEDFYDNKKDLDKKIVKTIFQQLLPSSTASIPIPLPFNIQEHYTLPTGVYFPIVVFESEPSSVIAYALNSFDYKRALEDLTCKKNASNEQTPSPIHKRYLQTDKEKNDGCDTITGEKSSGLLSFLRTKDMKSELTGSISTQSDLTLSVEQSVINDKPEDPKKNKTSNIEIQFEDSNCKFFCRIYFAEKFSALRNVVLPIGEEAYIRSLARSVPWNARGGKSGSTFCKTTDDRFILKEMPKSEIQLFLEFAPKYFTYMNRCHDTAQPTLLGKIVGIYQVVFKNNTTNATLRSHLLVMENLFYNRIVTQKFDLKGSMRNRLVNPDNQDGEIVLLDENLLKMSCDSPLYVLPHSKAVLTAAIQNDTEFLSAQSVMDYSLLVGLDIENKELVVGIIDYIRTFTWDKKLETMVKKSGMLWGQAKLPTIVSPKEYCKRFIEAMHRYFLEVPDPWTGLGKGLEC</sequence>
<evidence type="ECO:0000259" key="19">
    <source>
        <dbReference type="PROSITE" id="PS51455"/>
    </source>
</evidence>
<evidence type="ECO:0000259" key="17">
    <source>
        <dbReference type="PROSITE" id="PS50178"/>
    </source>
</evidence>
<keyword evidence="5" id="KW-0479">Metal-binding</keyword>
<dbReference type="InterPro" id="IPR002423">
    <property type="entry name" value="Cpn60/GroEL/TCP-1"/>
</dbReference>
<dbReference type="CDD" id="cd04448">
    <property type="entry name" value="DEP_PIKfyve"/>
    <property type="match status" value="1"/>
</dbReference>
<evidence type="ECO:0000256" key="2">
    <source>
        <dbReference type="ARBA" id="ARBA00012009"/>
    </source>
</evidence>
<keyword evidence="4 15" id="KW-0808">Transferase</keyword>
<name>A0AAW1MLU1_POPJA</name>
<dbReference type="Pfam" id="PF00118">
    <property type="entry name" value="Cpn60_TCP1"/>
    <property type="match status" value="1"/>
</dbReference>
<evidence type="ECO:0000256" key="12">
    <source>
        <dbReference type="ARBA" id="ARBA00023136"/>
    </source>
</evidence>
<dbReference type="Pfam" id="PF00610">
    <property type="entry name" value="DEP"/>
    <property type="match status" value="1"/>
</dbReference>
<dbReference type="InterPro" id="IPR027409">
    <property type="entry name" value="GroEL-like_apical_dom_sf"/>
</dbReference>
<dbReference type="FunFam" id="3.30.810.10:FF:000001">
    <property type="entry name" value="1-phosphatidylinositol 3-phosphate 5-kinase FAB1"/>
    <property type="match status" value="1"/>
</dbReference>
<dbReference type="GO" id="GO:0052810">
    <property type="term" value="F:1-phosphatidylinositol-5-kinase activity"/>
    <property type="evidence" value="ECO:0007669"/>
    <property type="project" value="UniProtKB-ARBA"/>
</dbReference>
<evidence type="ECO:0000256" key="8">
    <source>
        <dbReference type="ARBA" id="ARBA00022771"/>
    </source>
</evidence>
<dbReference type="PROSITE" id="PS50178">
    <property type="entry name" value="ZF_FYVE"/>
    <property type="match status" value="1"/>
</dbReference>
<feature type="region of interest" description="Disordered" evidence="16">
    <location>
        <begin position="949"/>
        <end position="969"/>
    </location>
</feature>
<dbReference type="InterPro" id="IPR037378">
    <property type="entry name" value="PIKfyve_DEP"/>
</dbReference>
<dbReference type="GO" id="GO:0000285">
    <property type="term" value="F:1-phosphatidylinositol-3-phosphate 5-kinase activity"/>
    <property type="evidence" value="ECO:0007669"/>
    <property type="project" value="UniProtKB-EC"/>
</dbReference>
<feature type="region of interest" description="Disordered" evidence="16">
    <location>
        <begin position="1342"/>
        <end position="1381"/>
    </location>
</feature>
<dbReference type="InterPro" id="IPR036390">
    <property type="entry name" value="WH_DNA-bd_sf"/>
</dbReference>
<dbReference type="SMART" id="SM00049">
    <property type="entry name" value="DEP"/>
    <property type="match status" value="1"/>
</dbReference>
<feature type="domain" description="PIPK" evidence="19">
    <location>
        <begin position="1603"/>
        <end position="1930"/>
    </location>
</feature>
<dbReference type="InterPro" id="IPR017455">
    <property type="entry name" value="Znf_FYVE-rel"/>
</dbReference>
<dbReference type="InterPro" id="IPR000306">
    <property type="entry name" value="Znf_FYVE"/>
</dbReference>
<dbReference type="Pfam" id="PF01504">
    <property type="entry name" value="PIP5K"/>
    <property type="match status" value="2"/>
</dbReference>
<evidence type="ECO:0000256" key="16">
    <source>
        <dbReference type="SAM" id="MobiDB-lite"/>
    </source>
</evidence>
<dbReference type="Gene3D" id="3.30.810.10">
    <property type="entry name" value="2-Layer Sandwich"/>
    <property type="match status" value="1"/>
</dbReference>
<dbReference type="GO" id="GO:0005524">
    <property type="term" value="F:ATP binding"/>
    <property type="evidence" value="ECO:0007669"/>
    <property type="project" value="UniProtKB-UniRule"/>
</dbReference>
<feature type="compositionally biased region" description="Polar residues" evidence="16">
    <location>
        <begin position="1"/>
        <end position="10"/>
    </location>
</feature>
<dbReference type="GO" id="GO:1903426">
    <property type="term" value="P:regulation of reactive oxygen species biosynthetic process"/>
    <property type="evidence" value="ECO:0007669"/>
    <property type="project" value="TreeGrafter"/>
</dbReference>
<keyword evidence="6 15" id="KW-0547">Nucleotide-binding</keyword>
<keyword evidence="10" id="KW-0862">Zinc</keyword>
<dbReference type="GO" id="GO:0035556">
    <property type="term" value="P:intracellular signal transduction"/>
    <property type="evidence" value="ECO:0007669"/>
    <property type="project" value="InterPro"/>
</dbReference>
<accession>A0AAW1MLU1</accession>
<dbReference type="CDD" id="cd03334">
    <property type="entry name" value="Fab1_TCP"/>
    <property type="match status" value="1"/>
</dbReference>
<dbReference type="SUPFAM" id="SSF46785">
    <property type="entry name" value="Winged helix' DNA-binding domain"/>
    <property type="match status" value="1"/>
</dbReference>
<dbReference type="SUPFAM" id="SSF56104">
    <property type="entry name" value="SAICAR synthase-like"/>
    <property type="match status" value="1"/>
</dbReference>
<dbReference type="InterPro" id="IPR036388">
    <property type="entry name" value="WH-like_DNA-bd_sf"/>
</dbReference>
<keyword evidence="9 15" id="KW-0418">Kinase</keyword>
<evidence type="ECO:0000256" key="14">
    <source>
        <dbReference type="PROSITE-ProRule" id="PRU00091"/>
    </source>
</evidence>
<dbReference type="Pfam" id="PF01363">
    <property type="entry name" value="FYVE"/>
    <property type="match status" value="1"/>
</dbReference>
<dbReference type="InterPro" id="IPR044769">
    <property type="entry name" value="PIKfyve_PIPKc"/>
</dbReference>
<dbReference type="PANTHER" id="PTHR46715:SF1">
    <property type="entry name" value="1-PHOSPHATIDYLINOSITOL 3-PHOSPHATE 5-KINASE"/>
    <property type="match status" value="1"/>
</dbReference>
<feature type="region of interest" description="Disordered" evidence="16">
    <location>
        <begin position="464"/>
        <end position="486"/>
    </location>
</feature>
<protein>
    <recommendedName>
        <fullName evidence="2">1-phosphatidylinositol-3-phosphate 5-kinase</fullName>
        <ecNumber evidence="2">2.7.1.150</ecNumber>
    </recommendedName>
</protein>
<dbReference type="Gene3D" id="3.50.7.10">
    <property type="entry name" value="GroEL"/>
    <property type="match status" value="1"/>
</dbReference>
<evidence type="ECO:0000256" key="7">
    <source>
        <dbReference type="ARBA" id="ARBA00022753"/>
    </source>
</evidence>
<dbReference type="GO" id="GO:0008270">
    <property type="term" value="F:zinc ion binding"/>
    <property type="evidence" value="ECO:0007669"/>
    <property type="project" value="UniProtKB-KW"/>
</dbReference>
<dbReference type="EC" id="2.7.1.150" evidence="2"/>
<keyword evidence="3" id="KW-0597">Phosphoprotein</keyword>
<evidence type="ECO:0000256" key="5">
    <source>
        <dbReference type="ARBA" id="ARBA00022723"/>
    </source>
</evidence>
<dbReference type="Gene3D" id="3.30.40.10">
    <property type="entry name" value="Zinc/RING finger domain, C3HC4 (zinc finger)"/>
    <property type="match status" value="1"/>
</dbReference>
<keyword evidence="11 15" id="KW-0067">ATP-binding</keyword>
<dbReference type="GO" id="GO:0010008">
    <property type="term" value="C:endosome membrane"/>
    <property type="evidence" value="ECO:0007669"/>
    <property type="project" value="UniProtKB-SubCell"/>
</dbReference>
<evidence type="ECO:0000256" key="6">
    <source>
        <dbReference type="ARBA" id="ARBA00022741"/>
    </source>
</evidence>
<feature type="domain" description="DEP" evidence="18">
    <location>
        <begin position="292"/>
        <end position="366"/>
    </location>
</feature>
<feature type="compositionally biased region" description="Polar residues" evidence="16">
    <location>
        <begin position="954"/>
        <end position="963"/>
    </location>
</feature>
<dbReference type="PANTHER" id="PTHR46715">
    <property type="entry name" value="1-PHOSPHATIDYLINOSITOL 3-PHOSPHATE 5-KINASE"/>
    <property type="match status" value="1"/>
</dbReference>
<dbReference type="PROSITE" id="PS51455">
    <property type="entry name" value="PIPK"/>
    <property type="match status" value="1"/>
</dbReference>
<feature type="compositionally biased region" description="Basic and acidic residues" evidence="16">
    <location>
        <begin position="776"/>
        <end position="785"/>
    </location>
</feature>
<evidence type="ECO:0000256" key="11">
    <source>
        <dbReference type="ARBA" id="ARBA00022840"/>
    </source>
</evidence>
<dbReference type="InterPro" id="IPR027484">
    <property type="entry name" value="PInositol-4-P-5-kinase_N"/>
</dbReference>
<organism evidence="20 21">
    <name type="scientific">Popillia japonica</name>
    <name type="common">Japanese beetle</name>
    <dbReference type="NCBI Taxonomy" id="7064"/>
    <lineage>
        <taxon>Eukaryota</taxon>
        <taxon>Metazoa</taxon>
        <taxon>Ecdysozoa</taxon>
        <taxon>Arthropoda</taxon>
        <taxon>Hexapoda</taxon>
        <taxon>Insecta</taxon>
        <taxon>Pterygota</taxon>
        <taxon>Neoptera</taxon>
        <taxon>Endopterygota</taxon>
        <taxon>Coleoptera</taxon>
        <taxon>Polyphaga</taxon>
        <taxon>Scarabaeiformia</taxon>
        <taxon>Scarabaeidae</taxon>
        <taxon>Rutelinae</taxon>
        <taxon>Popillia</taxon>
    </lineage>
</organism>
<reference evidence="20 21" key="1">
    <citation type="journal article" date="2024" name="BMC Genomics">
        <title>De novo assembly and annotation of Popillia japonica's genome with initial clues to its potential as an invasive pest.</title>
        <authorList>
            <person name="Cucini C."/>
            <person name="Boschi S."/>
            <person name="Funari R."/>
            <person name="Cardaioli E."/>
            <person name="Iannotti N."/>
            <person name="Marturano G."/>
            <person name="Paoli F."/>
            <person name="Bruttini M."/>
            <person name="Carapelli A."/>
            <person name="Frati F."/>
            <person name="Nardi F."/>
        </authorList>
    </citation>
    <scope>NUCLEOTIDE SEQUENCE [LARGE SCALE GENOMIC DNA]</scope>
    <source>
        <strain evidence="20">DMR45628</strain>
    </source>
</reference>
<evidence type="ECO:0000256" key="1">
    <source>
        <dbReference type="ARBA" id="ARBA00004608"/>
    </source>
</evidence>
<dbReference type="InterPro" id="IPR002498">
    <property type="entry name" value="PInositol-4-P-4/5-kinase_core"/>
</dbReference>
<dbReference type="InterPro" id="IPR011011">
    <property type="entry name" value="Znf_FYVE_PHD"/>
</dbReference>
<dbReference type="FunFam" id="3.30.40.10:FF:000057">
    <property type="entry name" value="1-phosphatidylinositol 3-phosphate 5-kinase isoform X1"/>
    <property type="match status" value="1"/>
</dbReference>
<feature type="region of interest" description="Disordered" evidence="16">
    <location>
        <begin position="1"/>
        <end position="23"/>
    </location>
</feature>
<dbReference type="GO" id="GO:0046488">
    <property type="term" value="P:phosphatidylinositol metabolic process"/>
    <property type="evidence" value="ECO:0007669"/>
    <property type="project" value="UniProtKB-UniRule"/>
</dbReference>
<evidence type="ECO:0000256" key="3">
    <source>
        <dbReference type="ARBA" id="ARBA00022553"/>
    </source>
</evidence>
<evidence type="ECO:0000313" key="21">
    <source>
        <dbReference type="Proteomes" id="UP001458880"/>
    </source>
</evidence>
<keyword evidence="12" id="KW-0472">Membrane</keyword>
<comment type="catalytic activity">
    <reaction evidence="13">
        <text>a 1,2-diacyl-sn-glycero-3-phospho-(1D-myo-inositol-3-phosphate) + ATP = a 1,2-diacyl-sn-glycero-3-phospho-(1D-myo-inositol-3,5-bisphosphate) + ADP + H(+)</text>
        <dbReference type="Rhea" id="RHEA:13609"/>
        <dbReference type="ChEBI" id="CHEBI:15378"/>
        <dbReference type="ChEBI" id="CHEBI:30616"/>
        <dbReference type="ChEBI" id="CHEBI:57923"/>
        <dbReference type="ChEBI" id="CHEBI:58088"/>
        <dbReference type="ChEBI" id="CHEBI:456216"/>
        <dbReference type="EC" id="2.7.1.150"/>
    </reaction>
    <physiologicalReaction direction="left-to-right" evidence="13">
        <dbReference type="Rhea" id="RHEA:13610"/>
    </physiologicalReaction>
</comment>
<dbReference type="InterPro" id="IPR000591">
    <property type="entry name" value="DEP_dom"/>
</dbReference>
<feature type="region of interest" description="Disordered" evidence="16">
    <location>
        <begin position="776"/>
        <end position="796"/>
    </location>
</feature>
<evidence type="ECO:0000313" key="20">
    <source>
        <dbReference type="EMBL" id="KAK9746949.1"/>
    </source>
</evidence>
<dbReference type="SUPFAM" id="SSF57903">
    <property type="entry name" value="FYVE/PHD zinc finger"/>
    <property type="match status" value="1"/>
</dbReference>
<dbReference type="InterPro" id="IPR027483">
    <property type="entry name" value="PInositol-4-P-4/5-kinase_C_sf"/>
</dbReference>
<keyword evidence="7" id="KW-0967">Endosome</keyword>